<sequence length="201" mass="23025">MLTLKHGKTNAKYYRITGWNTKKTKSITGYVWHGFVKPGLAKDMLKSQYITLNIFPTTKDYANYIKYSPSQGITRQMLKLLPQSKLDLQLTRLAGAKYSYYYYDGMKPLVIAGSFNAKKYKNIKSFPKVTKYLAQSRKSATKTRIKKIKSILSSYGYSKSKLKSLKNYHVGLMVVDHTQLGSAAMYPDNDYSYAFVIAQKK</sequence>
<organism evidence="1 2">
    <name type="scientific">Levilactobacillus suantsaii</name>
    <dbReference type="NCBI Taxonomy" id="2292255"/>
    <lineage>
        <taxon>Bacteria</taxon>
        <taxon>Bacillati</taxon>
        <taxon>Bacillota</taxon>
        <taxon>Bacilli</taxon>
        <taxon>Lactobacillales</taxon>
        <taxon>Lactobacillaceae</taxon>
        <taxon>Levilactobacillus</taxon>
    </lineage>
</organism>
<protein>
    <recommendedName>
        <fullName evidence="3">D-alanyl-D-alanine carboxypeptidase</fullName>
    </recommendedName>
</protein>
<reference evidence="1 2" key="1">
    <citation type="submission" date="2018-08" db="EMBL/GenBank/DDBJ databases">
        <title>Lactobacillus suantsai sp. nov., isolated from traditional fermented suan-tsai in Taiwan.</title>
        <authorList>
            <person name="Huang C.-H."/>
        </authorList>
    </citation>
    <scope>NUCLEOTIDE SEQUENCE [LARGE SCALE GENOMIC DNA]</scope>
    <source>
        <strain evidence="1 2">BCRC 12945</strain>
    </source>
</reference>
<proteinExistence type="predicted"/>
<comment type="caution">
    <text evidence="1">The sequence shown here is derived from an EMBL/GenBank/DDBJ whole genome shotgun (WGS) entry which is preliminary data.</text>
</comment>
<evidence type="ECO:0000313" key="2">
    <source>
        <dbReference type="Proteomes" id="UP000290602"/>
    </source>
</evidence>
<evidence type="ECO:0000313" key="1">
    <source>
        <dbReference type="EMBL" id="RXI75538.1"/>
    </source>
</evidence>
<accession>A0A4V1LF34</accession>
<name>A0A4V1LF34_9LACO</name>
<gene>
    <name evidence="1" type="ORF">DXH47_11575</name>
</gene>
<keyword evidence="2" id="KW-1185">Reference proteome</keyword>
<dbReference type="EMBL" id="QXIL01000056">
    <property type="protein sequence ID" value="RXI75538.1"/>
    <property type="molecule type" value="Genomic_DNA"/>
</dbReference>
<evidence type="ECO:0008006" key="3">
    <source>
        <dbReference type="Google" id="ProtNLM"/>
    </source>
</evidence>
<dbReference type="RefSeq" id="WP_129033429.1">
    <property type="nucleotide sequence ID" value="NZ_CP059603.1"/>
</dbReference>
<dbReference type="Proteomes" id="UP000290602">
    <property type="component" value="Unassembled WGS sequence"/>
</dbReference>
<dbReference type="OrthoDB" id="2308540at2"/>
<dbReference type="AlphaFoldDB" id="A0A4V1LF34"/>